<dbReference type="InterPro" id="IPR044287">
    <property type="entry name" value="SGS3"/>
</dbReference>
<dbReference type="EMBL" id="NBSK02000001">
    <property type="protein sequence ID" value="KAJ0224418.1"/>
    <property type="molecule type" value="Genomic_DNA"/>
</dbReference>
<comment type="caution">
    <text evidence="1">The sequence shown here is derived from an EMBL/GenBank/DDBJ whole genome shotgun (WGS) entry which is preliminary data.</text>
</comment>
<dbReference type="GO" id="GO:0051607">
    <property type="term" value="P:defense response to virus"/>
    <property type="evidence" value="ECO:0007669"/>
    <property type="project" value="InterPro"/>
</dbReference>
<evidence type="ECO:0000313" key="2">
    <source>
        <dbReference type="Proteomes" id="UP000235145"/>
    </source>
</evidence>
<name>A0A9R1WIM0_LACSA</name>
<dbReference type="AlphaFoldDB" id="A0A9R1WIM0"/>
<sequence length="81" mass="9744">MEVGFRFEFEVIYTLLNPPPTTINSIDDFEAPKEPKKYGKLKLKFEMVSYQERVVNQLMQINEDNQMLNYYKNKIAKEHMH</sequence>
<keyword evidence="2" id="KW-1185">Reference proteome</keyword>
<evidence type="ECO:0000313" key="1">
    <source>
        <dbReference type="EMBL" id="KAJ0224418.1"/>
    </source>
</evidence>
<dbReference type="GO" id="GO:0031047">
    <property type="term" value="P:regulatory ncRNA-mediated gene silencing"/>
    <property type="evidence" value="ECO:0007669"/>
    <property type="project" value="InterPro"/>
</dbReference>
<dbReference type="Proteomes" id="UP000235145">
    <property type="component" value="Unassembled WGS sequence"/>
</dbReference>
<gene>
    <name evidence="1" type="ORF">LSAT_V11C100047270</name>
</gene>
<reference evidence="1 2" key="1">
    <citation type="journal article" date="2017" name="Nat. Commun.">
        <title>Genome assembly with in vitro proximity ligation data and whole-genome triplication in lettuce.</title>
        <authorList>
            <person name="Reyes-Chin-Wo S."/>
            <person name="Wang Z."/>
            <person name="Yang X."/>
            <person name="Kozik A."/>
            <person name="Arikit S."/>
            <person name="Song C."/>
            <person name="Xia L."/>
            <person name="Froenicke L."/>
            <person name="Lavelle D.O."/>
            <person name="Truco M.J."/>
            <person name="Xia R."/>
            <person name="Zhu S."/>
            <person name="Xu C."/>
            <person name="Xu H."/>
            <person name="Xu X."/>
            <person name="Cox K."/>
            <person name="Korf I."/>
            <person name="Meyers B.C."/>
            <person name="Michelmore R.W."/>
        </authorList>
    </citation>
    <scope>NUCLEOTIDE SEQUENCE [LARGE SCALE GENOMIC DNA]</scope>
    <source>
        <strain evidence="2">cv. Salinas</strain>
        <tissue evidence="1">Seedlings</tissue>
    </source>
</reference>
<dbReference type="PANTHER" id="PTHR46602:SF1">
    <property type="entry name" value="PROTEIN SUPPRESSOR OF GENE SILENCING 3"/>
    <property type="match status" value="1"/>
</dbReference>
<accession>A0A9R1WIM0</accession>
<proteinExistence type="predicted"/>
<protein>
    <submittedName>
        <fullName evidence="1">Uncharacterized protein</fullName>
    </submittedName>
</protein>
<dbReference type="PANTHER" id="PTHR46602">
    <property type="entry name" value="PROTEIN SUPPRESSOR OF GENE SILENCING 3"/>
    <property type="match status" value="1"/>
</dbReference>
<organism evidence="1 2">
    <name type="scientific">Lactuca sativa</name>
    <name type="common">Garden lettuce</name>
    <dbReference type="NCBI Taxonomy" id="4236"/>
    <lineage>
        <taxon>Eukaryota</taxon>
        <taxon>Viridiplantae</taxon>
        <taxon>Streptophyta</taxon>
        <taxon>Embryophyta</taxon>
        <taxon>Tracheophyta</taxon>
        <taxon>Spermatophyta</taxon>
        <taxon>Magnoliopsida</taxon>
        <taxon>eudicotyledons</taxon>
        <taxon>Gunneridae</taxon>
        <taxon>Pentapetalae</taxon>
        <taxon>asterids</taxon>
        <taxon>campanulids</taxon>
        <taxon>Asterales</taxon>
        <taxon>Asteraceae</taxon>
        <taxon>Cichorioideae</taxon>
        <taxon>Cichorieae</taxon>
        <taxon>Lactucinae</taxon>
        <taxon>Lactuca</taxon>
    </lineage>
</organism>